<keyword evidence="4" id="KW-0804">Transcription</keyword>
<evidence type="ECO:0000256" key="2">
    <source>
        <dbReference type="ARBA" id="ARBA00023015"/>
    </source>
</evidence>
<evidence type="ECO:0000313" key="7">
    <source>
        <dbReference type="Proteomes" id="UP000766336"/>
    </source>
</evidence>
<dbReference type="SUPFAM" id="SSF46785">
    <property type="entry name" value="Winged helix' DNA-binding domain"/>
    <property type="match status" value="1"/>
</dbReference>
<keyword evidence="2" id="KW-0805">Transcription regulation</keyword>
<dbReference type="Proteomes" id="UP000766336">
    <property type="component" value="Unassembled WGS sequence"/>
</dbReference>
<dbReference type="PRINTS" id="PR00039">
    <property type="entry name" value="HTHLYSR"/>
</dbReference>
<evidence type="ECO:0000256" key="4">
    <source>
        <dbReference type="ARBA" id="ARBA00023163"/>
    </source>
</evidence>
<dbReference type="PANTHER" id="PTHR30346">
    <property type="entry name" value="TRANSCRIPTIONAL DUAL REGULATOR HCAR-RELATED"/>
    <property type="match status" value="1"/>
</dbReference>
<dbReference type="SUPFAM" id="SSF53850">
    <property type="entry name" value="Periplasmic binding protein-like II"/>
    <property type="match status" value="1"/>
</dbReference>
<sequence>MDLRQLRLFRRIVAEGSFSRAAAVLGIAQPALSRQVRALEEELGIRLLHRNGRGVIPTEDGRRFAEAVAPVLDDLARIRDEAIAAQGVARGRLRVAMPPSVAAALGPALMRHLRAEMPGVQLHLQDAFTGTILEWLTRGEVDVAVLNSMRRSAAVSTEPLYDAHLFLVHPPGDPRVLRRLTPEGEITLAEAASLPLLLPGRHHGVRREIEAALSAAGLRAARIEDIDSLTGVKHMVAEGLGYTLFAWDAVALEIQAGILAATRVCAPVLLHGFVIGTSADVSPAGRAVVRFLRAEVQRRIADGRLRASPG</sequence>
<dbReference type="InterPro" id="IPR036388">
    <property type="entry name" value="WH-like_DNA-bd_sf"/>
</dbReference>
<comment type="caution">
    <text evidence="6">The sequence shown here is derived from an EMBL/GenBank/DDBJ whole genome shotgun (WGS) entry which is preliminary data.</text>
</comment>
<name>A0ABS5QHN5_9PROT</name>
<reference evidence="6 7" key="1">
    <citation type="submission" date="2021-05" db="EMBL/GenBank/DDBJ databases">
        <title>Roseococcus sp. XZZS9, whole genome shotgun sequencing project.</title>
        <authorList>
            <person name="Zhao G."/>
            <person name="Shen L."/>
        </authorList>
    </citation>
    <scope>NUCLEOTIDE SEQUENCE [LARGE SCALE GENOMIC DNA]</scope>
    <source>
        <strain evidence="6 7">XZZS9</strain>
    </source>
</reference>
<accession>A0ABS5QHN5</accession>
<dbReference type="InterPro" id="IPR005119">
    <property type="entry name" value="LysR_subst-bd"/>
</dbReference>
<dbReference type="PANTHER" id="PTHR30346:SF28">
    <property type="entry name" value="HTH-TYPE TRANSCRIPTIONAL REGULATOR CYNR"/>
    <property type="match status" value="1"/>
</dbReference>
<dbReference type="Gene3D" id="3.40.190.10">
    <property type="entry name" value="Periplasmic binding protein-like II"/>
    <property type="match status" value="2"/>
</dbReference>
<evidence type="ECO:0000313" key="6">
    <source>
        <dbReference type="EMBL" id="MBS7812437.1"/>
    </source>
</evidence>
<dbReference type="PROSITE" id="PS50931">
    <property type="entry name" value="HTH_LYSR"/>
    <property type="match status" value="1"/>
</dbReference>
<feature type="domain" description="HTH lysR-type" evidence="5">
    <location>
        <begin position="1"/>
        <end position="58"/>
    </location>
</feature>
<comment type="similarity">
    <text evidence="1">Belongs to the LysR transcriptional regulatory family.</text>
</comment>
<evidence type="ECO:0000256" key="3">
    <source>
        <dbReference type="ARBA" id="ARBA00023125"/>
    </source>
</evidence>
<dbReference type="InterPro" id="IPR036390">
    <property type="entry name" value="WH_DNA-bd_sf"/>
</dbReference>
<proteinExistence type="inferred from homology"/>
<protein>
    <submittedName>
        <fullName evidence="6">LysR family transcriptional regulator</fullName>
    </submittedName>
</protein>
<organism evidence="6 7">
    <name type="scientific">Roseococcus pinisoli</name>
    <dbReference type="NCBI Taxonomy" id="2835040"/>
    <lineage>
        <taxon>Bacteria</taxon>
        <taxon>Pseudomonadati</taxon>
        <taxon>Pseudomonadota</taxon>
        <taxon>Alphaproteobacteria</taxon>
        <taxon>Acetobacterales</taxon>
        <taxon>Roseomonadaceae</taxon>
        <taxon>Roseococcus</taxon>
    </lineage>
</organism>
<gene>
    <name evidence="6" type="ORF">KHU32_15915</name>
</gene>
<dbReference type="Gene3D" id="1.10.10.10">
    <property type="entry name" value="Winged helix-like DNA-binding domain superfamily/Winged helix DNA-binding domain"/>
    <property type="match status" value="1"/>
</dbReference>
<evidence type="ECO:0000256" key="1">
    <source>
        <dbReference type="ARBA" id="ARBA00009437"/>
    </source>
</evidence>
<dbReference type="Pfam" id="PF03466">
    <property type="entry name" value="LysR_substrate"/>
    <property type="match status" value="1"/>
</dbReference>
<dbReference type="InterPro" id="IPR000847">
    <property type="entry name" value="LysR_HTH_N"/>
</dbReference>
<dbReference type="EMBL" id="JAHCDA010000003">
    <property type="protein sequence ID" value="MBS7812437.1"/>
    <property type="molecule type" value="Genomic_DNA"/>
</dbReference>
<dbReference type="Pfam" id="PF00126">
    <property type="entry name" value="HTH_1"/>
    <property type="match status" value="1"/>
</dbReference>
<keyword evidence="3" id="KW-0238">DNA-binding</keyword>
<dbReference type="RefSeq" id="WP_213671144.1">
    <property type="nucleotide sequence ID" value="NZ_JAHCDA010000003.1"/>
</dbReference>
<keyword evidence="7" id="KW-1185">Reference proteome</keyword>
<evidence type="ECO:0000259" key="5">
    <source>
        <dbReference type="PROSITE" id="PS50931"/>
    </source>
</evidence>